<evidence type="ECO:0000256" key="7">
    <source>
        <dbReference type="ARBA" id="ARBA00022840"/>
    </source>
</evidence>
<dbReference type="NCBIfam" id="TIGR01082">
    <property type="entry name" value="murC"/>
    <property type="match status" value="1"/>
</dbReference>
<evidence type="ECO:0000259" key="11">
    <source>
        <dbReference type="Pfam" id="PF08245"/>
    </source>
</evidence>
<dbReference type="PANTHER" id="PTHR43445">
    <property type="entry name" value="UDP-N-ACETYLMURAMATE--L-ALANINE LIGASE-RELATED"/>
    <property type="match status" value="1"/>
</dbReference>
<sequence>MKFRRTKKLHFIGIGGSGMSGIAEILLNMGYDVTGSDLADSEAVRHLREMGAKIAIGHEAINVGSAEVVVVSTAVRPDNPEVISARARFIPVIQRAQMLAELMRMRYAITVAGSHGKTTVTSMASVVMSKGGFDPTIIIGGRVDRFGSGARLGKGEFLIAEADESDGSFLNLYPTIAVVTNIDAEHLDFYNNFDNVKSAFVKFINKVPFYGATILCLDDPVIQEIIPKIEKRFWTYGIVSNADVTASDVSFDKFNSCFTVKLRGEEVGRLTLGMPGIHNVYNALAALTVGFELEMEPEEAISALDGFAGIQRRCQLKGEVGGVMVIDDYGHHPNEIKATVRGIKQGFKDRRLIVVFQPHRYTRTRDHLTEFGKSFYDADELIVSEIYPAGEAPIKGVEGGMIVKEAVSHGHKSATFIKEIADVADYLVKNVGNGDIILTLGAGDVVKVGDWFLSKFRESGNQSEK</sequence>
<evidence type="ECO:0000256" key="8">
    <source>
        <dbReference type="ARBA" id="ARBA00047833"/>
    </source>
</evidence>
<keyword evidence="7" id="KW-0067">ATP-binding</keyword>
<proteinExistence type="inferred from homology"/>
<dbReference type="Gene3D" id="3.40.1190.10">
    <property type="entry name" value="Mur-like, catalytic domain"/>
    <property type="match status" value="1"/>
</dbReference>
<name>A0A3B1CBK1_9ZZZZ</name>
<dbReference type="PANTHER" id="PTHR43445:SF3">
    <property type="entry name" value="UDP-N-ACETYLMURAMATE--L-ALANINE LIGASE"/>
    <property type="match status" value="1"/>
</dbReference>
<dbReference type="EMBL" id="UOGA01000215">
    <property type="protein sequence ID" value="VAX22053.1"/>
    <property type="molecule type" value="Genomic_DNA"/>
</dbReference>
<dbReference type="UniPathway" id="UPA00219"/>
<evidence type="ECO:0000256" key="3">
    <source>
        <dbReference type="ARBA" id="ARBA00012211"/>
    </source>
</evidence>
<keyword evidence="6" id="KW-0547">Nucleotide-binding</keyword>
<dbReference type="InterPro" id="IPR000713">
    <property type="entry name" value="Mur_ligase_N"/>
</dbReference>
<evidence type="ECO:0000256" key="1">
    <source>
        <dbReference type="ARBA" id="ARBA00004496"/>
    </source>
</evidence>
<dbReference type="Gene3D" id="3.40.50.720">
    <property type="entry name" value="NAD(P)-binding Rossmann-like Domain"/>
    <property type="match status" value="1"/>
</dbReference>
<dbReference type="AlphaFoldDB" id="A0A3B1CBK1"/>
<evidence type="ECO:0000259" key="9">
    <source>
        <dbReference type="Pfam" id="PF01225"/>
    </source>
</evidence>
<evidence type="ECO:0000259" key="10">
    <source>
        <dbReference type="Pfam" id="PF02875"/>
    </source>
</evidence>
<dbReference type="HAMAP" id="MF_00046">
    <property type="entry name" value="MurC"/>
    <property type="match status" value="1"/>
</dbReference>
<evidence type="ECO:0000256" key="2">
    <source>
        <dbReference type="ARBA" id="ARBA00004752"/>
    </source>
</evidence>
<dbReference type="InterPro" id="IPR005758">
    <property type="entry name" value="UDP-N-AcMur_Ala_ligase_MurC"/>
</dbReference>
<dbReference type="InterPro" id="IPR036615">
    <property type="entry name" value="Mur_ligase_C_dom_sf"/>
</dbReference>
<dbReference type="GO" id="GO:0008763">
    <property type="term" value="F:UDP-N-acetylmuramate-L-alanine ligase activity"/>
    <property type="evidence" value="ECO:0007669"/>
    <property type="project" value="UniProtKB-EC"/>
</dbReference>
<dbReference type="GO" id="GO:0009252">
    <property type="term" value="P:peptidoglycan biosynthetic process"/>
    <property type="evidence" value="ECO:0007669"/>
    <property type="project" value="UniProtKB-UniPathway"/>
</dbReference>
<evidence type="ECO:0000256" key="6">
    <source>
        <dbReference type="ARBA" id="ARBA00022741"/>
    </source>
</evidence>
<keyword evidence="4" id="KW-0963">Cytoplasm</keyword>
<organism evidence="12">
    <name type="scientific">hydrothermal vent metagenome</name>
    <dbReference type="NCBI Taxonomy" id="652676"/>
    <lineage>
        <taxon>unclassified sequences</taxon>
        <taxon>metagenomes</taxon>
        <taxon>ecological metagenomes</taxon>
    </lineage>
</organism>
<dbReference type="InterPro" id="IPR013221">
    <property type="entry name" value="Mur_ligase_cen"/>
</dbReference>
<dbReference type="InterPro" id="IPR004101">
    <property type="entry name" value="Mur_ligase_C"/>
</dbReference>
<dbReference type="SUPFAM" id="SSF53244">
    <property type="entry name" value="MurD-like peptide ligases, peptide-binding domain"/>
    <property type="match status" value="1"/>
</dbReference>
<evidence type="ECO:0000313" key="12">
    <source>
        <dbReference type="EMBL" id="VAX22053.1"/>
    </source>
</evidence>
<comment type="pathway">
    <text evidence="2">Cell wall biogenesis; peptidoglycan biosynthesis.</text>
</comment>
<keyword evidence="5 12" id="KW-0436">Ligase</keyword>
<dbReference type="SUPFAM" id="SSF53623">
    <property type="entry name" value="MurD-like peptide ligases, catalytic domain"/>
    <property type="match status" value="1"/>
</dbReference>
<dbReference type="Pfam" id="PF08245">
    <property type="entry name" value="Mur_ligase_M"/>
    <property type="match status" value="1"/>
</dbReference>
<dbReference type="GO" id="GO:0005737">
    <property type="term" value="C:cytoplasm"/>
    <property type="evidence" value="ECO:0007669"/>
    <property type="project" value="UniProtKB-SubCell"/>
</dbReference>
<comment type="catalytic activity">
    <reaction evidence="8">
        <text>UDP-N-acetyl-alpha-D-muramate + L-alanine + ATP = UDP-N-acetyl-alpha-D-muramoyl-L-alanine + ADP + phosphate + H(+)</text>
        <dbReference type="Rhea" id="RHEA:23372"/>
        <dbReference type="ChEBI" id="CHEBI:15378"/>
        <dbReference type="ChEBI" id="CHEBI:30616"/>
        <dbReference type="ChEBI" id="CHEBI:43474"/>
        <dbReference type="ChEBI" id="CHEBI:57972"/>
        <dbReference type="ChEBI" id="CHEBI:70757"/>
        <dbReference type="ChEBI" id="CHEBI:83898"/>
        <dbReference type="ChEBI" id="CHEBI:456216"/>
        <dbReference type="EC" id="6.3.2.8"/>
    </reaction>
</comment>
<feature type="domain" description="Mur ligase C-terminal" evidence="10">
    <location>
        <begin position="312"/>
        <end position="443"/>
    </location>
</feature>
<feature type="domain" description="Mur ligase central" evidence="11">
    <location>
        <begin position="111"/>
        <end position="289"/>
    </location>
</feature>
<dbReference type="EC" id="6.3.2.8" evidence="3"/>
<dbReference type="Pfam" id="PF01225">
    <property type="entry name" value="Mur_ligase"/>
    <property type="match status" value="1"/>
</dbReference>
<dbReference type="Gene3D" id="3.90.190.20">
    <property type="entry name" value="Mur ligase, C-terminal domain"/>
    <property type="match status" value="1"/>
</dbReference>
<dbReference type="InterPro" id="IPR036565">
    <property type="entry name" value="Mur-like_cat_sf"/>
</dbReference>
<comment type="subcellular location">
    <subcellularLocation>
        <location evidence="1">Cytoplasm</location>
    </subcellularLocation>
</comment>
<reference evidence="12" key="1">
    <citation type="submission" date="2018-06" db="EMBL/GenBank/DDBJ databases">
        <authorList>
            <person name="Zhirakovskaya E."/>
        </authorList>
    </citation>
    <scope>NUCLEOTIDE SEQUENCE</scope>
</reference>
<evidence type="ECO:0000256" key="5">
    <source>
        <dbReference type="ARBA" id="ARBA00022598"/>
    </source>
</evidence>
<gene>
    <name evidence="12" type="ORF">MNBD_NITROSPINAE04-2523</name>
</gene>
<dbReference type="SUPFAM" id="SSF51984">
    <property type="entry name" value="MurCD N-terminal domain"/>
    <property type="match status" value="1"/>
</dbReference>
<protein>
    <recommendedName>
        <fullName evidence="3">UDP-N-acetylmuramate--L-alanine ligase</fullName>
        <ecNumber evidence="3">6.3.2.8</ecNumber>
    </recommendedName>
</protein>
<dbReference type="InterPro" id="IPR050061">
    <property type="entry name" value="MurCDEF_pg_biosynth"/>
</dbReference>
<dbReference type="Pfam" id="PF02875">
    <property type="entry name" value="Mur_ligase_C"/>
    <property type="match status" value="1"/>
</dbReference>
<accession>A0A3B1CBK1</accession>
<feature type="domain" description="Mur ligase N-terminal catalytic" evidence="9">
    <location>
        <begin position="9"/>
        <end position="107"/>
    </location>
</feature>
<dbReference type="GO" id="GO:0005524">
    <property type="term" value="F:ATP binding"/>
    <property type="evidence" value="ECO:0007669"/>
    <property type="project" value="UniProtKB-KW"/>
</dbReference>
<evidence type="ECO:0000256" key="4">
    <source>
        <dbReference type="ARBA" id="ARBA00022490"/>
    </source>
</evidence>